<feature type="transmembrane region" description="Helical" evidence="9">
    <location>
        <begin position="410"/>
        <end position="431"/>
    </location>
</feature>
<evidence type="ECO:0000256" key="6">
    <source>
        <dbReference type="ARBA" id="ARBA00022692"/>
    </source>
</evidence>
<dbReference type="AlphaFoldDB" id="A0ABD5QF24"/>
<dbReference type="Pfam" id="PF03706">
    <property type="entry name" value="LPG_synthase_TM"/>
    <property type="match status" value="1"/>
</dbReference>
<dbReference type="SUPFAM" id="SSF53448">
    <property type="entry name" value="Nucleotide-diphospho-sugar transferases"/>
    <property type="match status" value="1"/>
</dbReference>
<evidence type="ECO:0000259" key="10">
    <source>
        <dbReference type="Pfam" id="PF00535"/>
    </source>
</evidence>
<dbReference type="EMBL" id="JBHSJG010000029">
    <property type="protein sequence ID" value="MFC4987622.1"/>
    <property type="molecule type" value="Genomic_DNA"/>
</dbReference>
<evidence type="ECO:0000256" key="5">
    <source>
        <dbReference type="ARBA" id="ARBA00022679"/>
    </source>
</evidence>
<feature type="transmembrane region" description="Helical" evidence="9">
    <location>
        <begin position="540"/>
        <end position="563"/>
    </location>
</feature>
<keyword evidence="6 9" id="KW-0812">Transmembrane</keyword>
<keyword evidence="8 9" id="KW-0472">Membrane</keyword>
<evidence type="ECO:0000256" key="7">
    <source>
        <dbReference type="ARBA" id="ARBA00022989"/>
    </source>
</evidence>
<dbReference type="Pfam" id="PF00535">
    <property type="entry name" value="Glycos_transf_2"/>
    <property type="match status" value="1"/>
</dbReference>
<evidence type="ECO:0000256" key="2">
    <source>
        <dbReference type="ARBA" id="ARBA00006739"/>
    </source>
</evidence>
<keyword evidence="7 9" id="KW-1133">Transmembrane helix</keyword>
<comment type="caution">
    <text evidence="11">The sequence shown here is derived from an EMBL/GenBank/DDBJ whole genome shotgun (WGS) entry which is preliminary data.</text>
</comment>
<feature type="transmembrane region" description="Helical" evidence="9">
    <location>
        <begin position="250"/>
        <end position="273"/>
    </location>
</feature>
<dbReference type="GO" id="GO:0016757">
    <property type="term" value="F:glycosyltransferase activity"/>
    <property type="evidence" value="ECO:0007669"/>
    <property type="project" value="UniProtKB-KW"/>
</dbReference>
<dbReference type="Gene3D" id="3.90.550.10">
    <property type="entry name" value="Spore Coat Polysaccharide Biosynthesis Protein SpsA, Chain A"/>
    <property type="match status" value="1"/>
</dbReference>
<comment type="subcellular location">
    <subcellularLocation>
        <location evidence="1">Cell membrane</location>
        <topology evidence="1">Multi-pass membrane protein</topology>
    </subcellularLocation>
</comment>
<dbReference type="CDD" id="cd04188">
    <property type="entry name" value="DPG_synthase"/>
    <property type="match status" value="1"/>
</dbReference>
<keyword evidence="3" id="KW-1003">Cell membrane</keyword>
<dbReference type="InterPro" id="IPR029044">
    <property type="entry name" value="Nucleotide-diphossugar_trans"/>
</dbReference>
<feature type="transmembrane region" description="Helical" evidence="9">
    <location>
        <begin position="477"/>
        <end position="499"/>
    </location>
</feature>
<feature type="transmembrane region" description="Helical" evidence="9">
    <location>
        <begin position="365"/>
        <end position="384"/>
    </location>
</feature>
<comment type="similarity">
    <text evidence="2">Belongs to the glycosyltransferase 2 family.</text>
</comment>
<dbReference type="InterPro" id="IPR035518">
    <property type="entry name" value="DPG_synthase"/>
</dbReference>
<evidence type="ECO:0000256" key="9">
    <source>
        <dbReference type="SAM" id="Phobius"/>
    </source>
</evidence>
<dbReference type="PANTHER" id="PTHR10859:SF105">
    <property type="entry name" value="DOLICHYL-PHOSPHATE BETA-D-MANNOSYLTRANSFERASE"/>
    <property type="match status" value="1"/>
</dbReference>
<evidence type="ECO:0000313" key="11">
    <source>
        <dbReference type="EMBL" id="MFC4987622.1"/>
    </source>
</evidence>
<dbReference type="Proteomes" id="UP001595925">
    <property type="component" value="Unassembled WGS sequence"/>
</dbReference>
<dbReference type="NCBIfam" id="TIGR00374">
    <property type="entry name" value="flippase-like domain"/>
    <property type="match status" value="2"/>
</dbReference>
<evidence type="ECO:0000256" key="8">
    <source>
        <dbReference type="ARBA" id="ARBA00023136"/>
    </source>
</evidence>
<dbReference type="GO" id="GO:0005886">
    <property type="term" value="C:plasma membrane"/>
    <property type="evidence" value="ECO:0007669"/>
    <property type="project" value="UniProtKB-SubCell"/>
</dbReference>
<keyword evidence="4" id="KW-0328">Glycosyltransferase</keyword>
<evidence type="ECO:0000313" key="12">
    <source>
        <dbReference type="Proteomes" id="UP001595925"/>
    </source>
</evidence>
<feature type="domain" description="Glycosyltransferase 2-like" evidence="10">
    <location>
        <begin position="8"/>
        <end position="177"/>
    </location>
</feature>
<dbReference type="RefSeq" id="WP_224827902.1">
    <property type="nucleotide sequence ID" value="NZ_JAIVEF010000002.1"/>
</dbReference>
<dbReference type="PANTHER" id="PTHR10859">
    <property type="entry name" value="GLYCOSYL TRANSFERASE"/>
    <property type="match status" value="1"/>
</dbReference>
<keyword evidence="12" id="KW-1185">Reference proteome</keyword>
<feature type="transmembrane region" description="Helical" evidence="9">
    <location>
        <begin position="279"/>
        <end position="297"/>
    </location>
</feature>
<organism evidence="11 12">
    <name type="scientific">Saliphagus infecundisoli</name>
    <dbReference type="NCBI Taxonomy" id="1849069"/>
    <lineage>
        <taxon>Archaea</taxon>
        <taxon>Methanobacteriati</taxon>
        <taxon>Methanobacteriota</taxon>
        <taxon>Stenosarchaea group</taxon>
        <taxon>Halobacteria</taxon>
        <taxon>Halobacteriales</taxon>
        <taxon>Natrialbaceae</taxon>
        <taxon>Saliphagus</taxon>
    </lineage>
</organism>
<accession>A0ABD5QF24</accession>
<evidence type="ECO:0000256" key="4">
    <source>
        <dbReference type="ARBA" id="ARBA00022676"/>
    </source>
</evidence>
<evidence type="ECO:0000256" key="3">
    <source>
        <dbReference type="ARBA" id="ARBA00022475"/>
    </source>
</evidence>
<keyword evidence="5" id="KW-0808">Transferase</keyword>
<sequence>MSRPASVSVVLPAHDEAGRLQETVGATLEALASFLPAGSFEVIVAEDGCTDRTPEIARELAAGDDRVRHVHSGERLGRGRALERSFRAADGETLVYFDCDLATDLSHLEELVESVRSGEVDVATGSRRLSGRRADRPAKRRLPSAVYNGLVRLALGSELRDHQCGFKAFDRAVLEDVLPAVEDGHWFWDTEVLVAAQGAGYRVREFPVEWTPRGDTDVDLLRDGFGMGGQLARTWWQRAVEPRIGRRSRLLAGSLLVVLAVAVLAASFDLAVIETMAGADPAVLGAATVLYACSWPVRGVRYRDILARLGHREGVGFLTAAIFVSQTGNLVAPARAGDAVRAYVLKARRAVPYPTGFASLAVERVFDLLTVLALAAVVLAGFFLTGATEGLRAAVDGAGVGDGLARSGRVAVAVAAVVAAATLAALVGIVATARSERSILREGVARLGDDAYAVRIGDLLAGFAGDVQTVATDRRAFAVVGASSLAIWIVDAVVAAAVLQALGAGLPLPAVLSVCVLAVSVGNLAKVLPLTPGGIGLYEGAFTVLVVALGPVSPAVALAAAVVDHAIKNLVTVVGGLGATVVLDVSLSAAVEESGDVAPGDGYGSD</sequence>
<protein>
    <submittedName>
        <fullName evidence="11">Flippase-like domain-containing protein</fullName>
    </submittedName>
</protein>
<proteinExistence type="inferred from homology"/>
<dbReference type="InterPro" id="IPR001173">
    <property type="entry name" value="Glyco_trans_2-like"/>
</dbReference>
<name>A0ABD5QF24_9EURY</name>
<feature type="transmembrane region" description="Helical" evidence="9">
    <location>
        <begin position="570"/>
        <end position="591"/>
    </location>
</feature>
<dbReference type="InterPro" id="IPR022791">
    <property type="entry name" value="L-PG_synthase/AglD"/>
</dbReference>
<evidence type="ECO:0000256" key="1">
    <source>
        <dbReference type="ARBA" id="ARBA00004651"/>
    </source>
</evidence>
<reference evidence="11 12" key="1">
    <citation type="journal article" date="2019" name="Int. J. Syst. Evol. Microbiol.">
        <title>The Global Catalogue of Microorganisms (GCM) 10K type strain sequencing project: providing services to taxonomists for standard genome sequencing and annotation.</title>
        <authorList>
            <consortium name="The Broad Institute Genomics Platform"/>
            <consortium name="The Broad Institute Genome Sequencing Center for Infectious Disease"/>
            <person name="Wu L."/>
            <person name="Ma J."/>
        </authorList>
    </citation>
    <scope>NUCLEOTIDE SEQUENCE [LARGE SCALE GENOMIC DNA]</scope>
    <source>
        <strain evidence="11 12">CGMCC 1.15824</strain>
    </source>
</reference>
<gene>
    <name evidence="11" type="ORF">ACFPFO_07580</name>
</gene>